<organism evidence="2 3">
    <name type="scientific">Candidatus Venteria ishoeyi</name>
    <dbReference type="NCBI Taxonomy" id="1899563"/>
    <lineage>
        <taxon>Bacteria</taxon>
        <taxon>Pseudomonadati</taxon>
        <taxon>Pseudomonadota</taxon>
        <taxon>Gammaproteobacteria</taxon>
        <taxon>Thiotrichales</taxon>
        <taxon>Thiotrichaceae</taxon>
        <taxon>Venteria</taxon>
    </lineage>
</organism>
<name>A0A1H6FCG9_9GAMM</name>
<dbReference type="PANTHER" id="PTHR32063">
    <property type="match status" value="1"/>
</dbReference>
<dbReference type="GO" id="GO:0042910">
    <property type="term" value="F:xenobiotic transmembrane transporter activity"/>
    <property type="evidence" value="ECO:0007669"/>
    <property type="project" value="TreeGrafter"/>
</dbReference>
<evidence type="ECO:0000256" key="1">
    <source>
        <dbReference type="SAM" id="Phobius"/>
    </source>
</evidence>
<dbReference type="PRINTS" id="PR00702">
    <property type="entry name" value="ACRIFLAVINRP"/>
</dbReference>
<dbReference type="Gene3D" id="3.30.2090.10">
    <property type="entry name" value="Multidrug efflux transporter AcrB TolC docking domain, DN and DC subdomains"/>
    <property type="match status" value="2"/>
</dbReference>
<dbReference type="Gene3D" id="1.20.1640.10">
    <property type="entry name" value="Multidrug efflux transporter AcrB transmembrane domain"/>
    <property type="match status" value="2"/>
</dbReference>
<feature type="transmembrane region" description="Helical" evidence="1">
    <location>
        <begin position="459"/>
        <end position="481"/>
    </location>
</feature>
<feature type="transmembrane region" description="Helical" evidence="1">
    <location>
        <begin position="907"/>
        <end position="928"/>
    </location>
</feature>
<evidence type="ECO:0000313" key="3">
    <source>
        <dbReference type="Proteomes" id="UP000236724"/>
    </source>
</evidence>
<dbReference type="SUPFAM" id="SSF82866">
    <property type="entry name" value="Multidrug efflux transporter AcrB transmembrane domain"/>
    <property type="match status" value="2"/>
</dbReference>
<accession>A0A1H6FCG9</accession>
<protein>
    <submittedName>
        <fullName evidence="2">Multidrug resistance protein MdtB</fullName>
    </submittedName>
</protein>
<sequence length="1019" mass="111311">MRTWSIYHPIGISLIALACVVLGAVTLPRLGLDLLPHIIYPEVRVRVLDSGVPAVIMEEQITRQLEEQLAITEGLVHIQSRTSQGRSAVDLSFPYGWDIDKALADASIRLDRAKRFLPDTISPPVIYKRDPSQLPVAELVLSSNLRGAVALRDWADNQFARWLLNLPGVAAVETGGGLRREIQVIPDLSRLQALGLSIADVLDSLQSENLEAPLGRLHTPGQVISVRLSGRALALQDLAKIPLQTGDNPVHLGDVAQLNDGHEEEQLRIRLNGEAGVKLSIQKQPRANTVAVADALHQRLDWLKHQQIIPEDIQIAVVGDQSVYVRQSLQNTAWAVLGGALLAMLVVYLFLGDVRRTLIIGSSIPIALMLTFALMGLGDLHLNIMTLGGLAVGVGLLVDSAIVMLENIARHQQQNTAKAAEIATQEISSAIFASTSTNLAAILPFLFISGLIGLLFRDLILTLVAAMLAAMVVALTLVPALSAKVSAANKAGKAIQAGRLFSALTGLHQWLLHQVLRWPYLMILVFLLGLVWAVSVLQNKPQRFLPNMDEGRVQISVRAEPGIPLARMDAAVTKLENLLLADPQVISLYAQVGGFVFGRSQYQATHRSSLKLQLQAGKSGRWHSQHWIGKTRKAIKALQLVGIQVYLRSRGIRGIRLSQGDDDISLRLQGPQLDTLKQLAQQHVKHLKALPQLRNLSHSQEDTRQELVLKVDRLAAAALGFSLEQIRDGVDVLLRGKQVGYLMQNDQQINIRVRLLKKDLNTPQALSEILLYNKSGQAVYLDELAHLEWQTAMAQIQRDQQQRIVEISGSLAAGSSLEQAFAAIENHMMQHPLPAGYSYYDGGEIKNLQTGRKLGMLLLGLAIFLVFVVMAVQYESLRNPLVILLGIPFALIGVAGGLFMLDVPLSMPVWLGLILLAGLVVNNSIVLVETIEQQRCQATVIEAILTAARLRLRPVLMTTLTTVAGMIPLALGWGAGTALLQPLAITVVFGLSFSLLVSLLLIPALYALFHQYTLNVAKK</sequence>
<feature type="transmembrane region" description="Helical" evidence="1">
    <location>
        <begin position="881"/>
        <end position="901"/>
    </location>
</feature>
<keyword evidence="1" id="KW-0812">Transmembrane</keyword>
<dbReference type="Pfam" id="PF00873">
    <property type="entry name" value="ACR_tran"/>
    <property type="match status" value="1"/>
</dbReference>
<dbReference type="InterPro" id="IPR001036">
    <property type="entry name" value="Acrflvin-R"/>
</dbReference>
<feature type="transmembrane region" description="Helical" evidence="1">
    <location>
        <begin position="358"/>
        <end position="378"/>
    </location>
</feature>
<dbReference type="PROSITE" id="PS51257">
    <property type="entry name" value="PROKAR_LIPOPROTEIN"/>
    <property type="match status" value="1"/>
</dbReference>
<evidence type="ECO:0000313" key="2">
    <source>
        <dbReference type="EMBL" id="SEH07782.1"/>
    </source>
</evidence>
<proteinExistence type="predicted"/>
<dbReference type="AlphaFoldDB" id="A0A1H6FCG9"/>
<dbReference type="EMBL" id="FMSV02000540">
    <property type="protein sequence ID" value="SEH07782.1"/>
    <property type="molecule type" value="Genomic_DNA"/>
</dbReference>
<dbReference type="OrthoDB" id="9758297at2"/>
<dbReference type="GO" id="GO:0005886">
    <property type="term" value="C:plasma membrane"/>
    <property type="evidence" value="ECO:0007669"/>
    <property type="project" value="TreeGrafter"/>
</dbReference>
<feature type="transmembrane region" description="Helical" evidence="1">
    <location>
        <begin position="955"/>
        <end position="976"/>
    </location>
</feature>
<dbReference type="SUPFAM" id="SSF82714">
    <property type="entry name" value="Multidrug efflux transporter AcrB TolC docking domain, DN and DC subdomains"/>
    <property type="match status" value="2"/>
</dbReference>
<dbReference type="Gene3D" id="3.30.70.1430">
    <property type="entry name" value="Multidrug efflux transporter AcrB pore domain"/>
    <property type="match status" value="2"/>
</dbReference>
<feature type="transmembrane region" description="Helical" evidence="1">
    <location>
        <begin position="854"/>
        <end position="874"/>
    </location>
</feature>
<reference evidence="2 3" key="1">
    <citation type="submission" date="2016-10" db="EMBL/GenBank/DDBJ databases">
        <authorList>
            <person name="de Groot N.N."/>
        </authorList>
    </citation>
    <scope>NUCLEOTIDE SEQUENCE [LARGE SCALE GENOMIC DNA]</scope>
    <source>
        <strain evidence="2">MBHS1</strain>
    </source>
</reference>
<dbReference type="Gene3D" id="3.30.70.1320">
    <property type="entry name" value="Multidrug efflux transporter AcrB pore domain like"/>
    <property type="match status" value="1"/>
</dbReference>
<feature type="transmembrane region" description="Helical" evidence="1">
    <location>
        <begin position="430"/>
        <end position="453"/>
    </location>
</feature>
<dbReference type="InterPro" id="IPR027463">
    <property type="entry name" value="AcrB_DN_DC_subdom"/>
</dbReference>
<keyword evidence="1" id="KW-0472">Membrane</keyword>
<feature type="transmembrane region" description="Helical" evidence="1">
    <location>
        <begin position="384"/>
        <end position="409"/>
    </location>
</feature>
<keyword evidence="1" id="KW-1133">Transmembrane helix</keyword>
<dbReference type="PANTHER" id="PTHR32063:SF0">
    <property type="entry name" value="SWARMING MOTILITY PROTEIN SWRC"/>
    <property type="match status" value="1"/>
</dbReference>
<dbReference type="RefSeq" id="WP_103921404.1">
    <property type="nucleotide sequence ID" value="NZ_FMSV02000540.1"/>
</dbReference>
<keyword evidence="3" id="KW-1185">Reference proteome</keyword>
<feature type="transmembrane region" description="Helical" evidence="1">
    <location>
        <begin position="332"/>
        <end position="351"/>
    </location>
</feature>
<dbReference type="Proteomes" id="UP000236724">
    <property type="component" value="Unassembled WGS sequence"/>
</dbReference>
<feature type="transmembrane region" description="Helical" evidence="1">
    <location>
        <begin position="982"/>
        <end position="1009"/>
    </location>
</feature>
<feature type="transmembrane region" description="Helical" evidence="1">
    <location>
        <begin position="518"/>
        <end position="537"/>
    </location>
</feature>
<gene>
    <name evidence="2" type="primary">mdtB</name>
    <name evidence="2" type="ORF">MBHS_03667</name>
</gene>
<dbReference type="Gene3D" id="3.30.70.1440">
    <property type="entry name" value="Multidrug efflux transporter AcrB pore domain"/>
    <property type="match status" value="1"/>
</dbReference>
<dbReference type="SUPFAM" id="SSF82693">
    <property type="entry name" value="Multidrug efflux transporter AcrB pore domain, PN1, PN2, PC1 and PC2 subdomains"/>
    <property type="match status" value="2"/>
</dbReference>